<reference evidence="2 3" key="1">
    <citation type="submission" date="2014-04" db="EMBL/GenBank/DDBJ databases">
        <authorList>
            <consortium name="DOE Joint Genome Institute"/>
            <person name="Kuo A."/>
            <person name="Girlanda M."/>
            <person name="Perotto S."/>
            <person name="Kohler A."/>
            <person name="Nagy L.G."/>
            <person name="Floudas D."/>
            <person name="Copeland A."/>
            <person name="Barry K.W."/>
            <person name="Cichocki N."/>
            <person name="Veneault-Fourrey C."/>
            <person name="LaButti K."/>
            <person name="Lindquist E.A."/>
            <person name="Lipzen A."/>
            <person name="Lundell T."/>
            <person name="Morin E."/>
            <person name="Murat C."/>
            <person name="Sun H."/>
            <person name="Tunlid A."/>
            <person name="Henrissat B."/>
            <person name="Grigoriev I.V."/>
            <person name="Hibbett D.S."/>
            <person name="Martin F."/>
            <person name="Nordberg H.P."/>
            <person name="Cantor M.N."/>
            <person name="Hua S.X."/>
        </authorList>
    </citation>
    <scope>NUCLEOTIDE SEQUENCE [LARGE SCALE GENOMIC DNA]</scope>
    <source>
        <strain evidence="2 3">MUT 4182</strain>
    </source>
</reference>
<keyword evidence="3" id="KW-1185">Reference proteome</keyword>
<feature type="domain" description="Vint" evidence="1">
    <location>
        <begin position="10"/>
        <end position="180"/>
    </location>
</feature>
<sequence length="223" mass="23992">MSKYNSRSAPCFAGSSVIQLSTGENIAVQRLLVGSSVKTPVGSAKVTGIVRTFSPSCSFDLCELGAGILITPWHPVYVTEEGTWRFPADIATPKQTACDSVYSLILEENEDSDGHAVFIGGIRCVTMGHGVVDPVDVRSHPFLSNHLSVIRALETHPRFAKGPVEALGTVKDAETGLMCGFMWNQDVEPFSTVLRVPKIPFIPLDVDSRTGTAEAWSSPFAPL</sequence>
<dbReference type="STRING" id="1051891.A0A0C3QEA0"/>
<evidence type="ECO:0000313" key="2">
    <source>
        <dbReference type="EMBL" id="KIO29450.1"/>
    </source>
</evidence>
<gene>
    <name evidence="2" type="ORF">M407DRAFT_21510</name>
</gene>
<dbReference type="EMBL" id="KN822983">
    <property type="protein sequence ID" value="KIO29450.1"/>
    <property type="molecule type" value="Genomic_DNA"/>
</dbReference>
<proteinExistence type="predicted"/>
<name>A0A0C3QEA0_9AGAM</name>
<dbReference type="Pfam" id="PF14623">
    <property type="entry name" value="Vint"/>
    <property type="match status" value="1"/>
</dbReference>
<dbReference type="HOGENOM" id="CLU_1240941_0_0_1"/>
<dbReference type="OrthoDB" id="3203535at2759"/>
<evidence type="ECO:0000313" key="3">
    <source>
        <dbReference type="Proteomes" id="UP000054248"/>
    </source>
</evidence>
<protein>
    <recommendedName>
        <fullName evidence="1">Vint domain-containing protein</fullName>
    </recommendedName>
</protein>
<reference evidence="3" key="2">
    <citation type="submission" date="2015-01" db="EMBL/GenBank/DDBJ databases">
        <title>Evolutionary Origins and Diversification of the Mycorrhizal Mutualists.</title>
        <authorList>
            <consortium name="DOE Joint Genome Institute"/>
            <consortium name="Mycorrhizal Genomics Consortium"/>
            <person name="Kohler A."/>
            <person name="Kuo A."/>
            <person name="Nagy L.G."/>
            <person name="Floudas D."/>
            <person name="Copeland A."/>
            <person name="Barry K.W."/>
            <person name="Cichocki N."/>
            <person name="Veneault-Fourrey C."/>
            <person name="LaButti K."/>
            <person name="Lindquist E.A."/>
            <person name="Lipzen A."/>
            <person name="Lundell T."/>
            <person name="Morin E."/>
            <person name="Murat C."/>
            <person name="Riley R."/>
            <person name="Ohm R."/>
            <person name="Sun H."/>
            <person name="Tunlid A."/>
            <person name="Henrissat B."/>
            <person name="Grigoriev I.V."/>
            <person name="Hibbett D.S."/>
            <person name="Martin F."/>
        </authorList>
    </citation>
    <scope>NUCLEOTIDE SEQUENCE [LARGE SCALE GENOMIC DNA]</scope>
    <source>
        <strain evidence="3">MUT 4182</strain>
    </source>
</reference>
<accession>A0A0C3QEA0</accession>
<dbReference type="Proteomes" id="UP000054248">
    <property type="component" value="Unassembled WGS sequence"/>
</dbReference>
<dbReference type="AlphaFoldDB" id="A0A0C3QEA0"/>
<evidence type="ECO:0000259" key="1">
    <source>
        <dbReference type="Pfam" id="PF14623"/>
    </source>
</evidence>
<dbReference type="InterPro" id="IPR039510">
    <property type="entry name" value="Vint_dom"/>
</dbReference>
<organism evidence="2 3">
    <name type="scientific">Tulasnella calospora MUT 4182</name>
    <dbReference type="NCBI Taxonomy" id="1051891"/>
    <lineage>
        <taxon>Eukaryota</taxon>
        <taxon>Fungi</taxon>
        <taxon>Dikarya</taxon>
        <taxon>Basidiomycota</taxon>
        <taxon>Agaricomycotina</taxon>
        <taxon>Agaricomycetes</taxon>
        <taxon>Cantharellales</taxon>
        <taxon>Tulasnellaceae</taxon>
        <taxon>Tulasnella</taxon>
    </lineage>
</organism>